<feature type="compositionally biased region" description="Polar residues" evidence="10">
    <location>
        <begin position="213"/>
        <end position="226"/>
    </location>
</feature>
<dbReference type="InterPro" id="IPR000719">
    <property type="entry name" value="Prot_kinase_dom"/>
</dbReference>
<evidence type="ECO:0000256" key="2">
    <source>
        <dbReference type="ARBA" id="ARBA00022527"/>
    </source>
</evidence>
<dbReference type="PANTHER" id="PTHR24343:SF137">
    <property type="entry name" value="SERINE_THREONINE-PROTEIN KINASE HRK1"/>
    <property type="match status" value="1"/>
</dbReference>
<feature type="compositionally biased region" description="Acidic residues" evidence="10">
    <location>
        <begin position="1011"/>
        <end position="1020"/>
    </location>
</feature>
<evidence type="ECO:0000256" key="6">
    <source>
        <dbReference type="ARBA" id="ARBA00022840"/>
    </source>
</evidence>
<keyword evidence="5" id="KW-0418">Kinase</keyword>
<reference evidence="12 13" key="1">
    <citation type="submission" date="2022-09" db="EMBL/GenBank/DDBJ databases">
        <authorList>
            <person name="Palmer J.M."/>
        </authorList>
    </citation>
    <scope>NUCLEOTIDE SEQUENCE [LARGE SCALE GENOMIC DNA]</scope>
    <source>
        <strain evidence="12 13">DSM 7382</strain>
    </source>
</reference>
<organism evidence="12 13">
    <name type="scientific">Cerrena zonata</name>
    <dbReference type="NCBI Taxonomy" id="2478898"/>
    <lineage>
        <taxon>Eukaryota</taxon>
        <taxon>Fungi</taxon>
        <taxon>Dikarya</taxon>
        <taxon>Basidiomycota</taxon>
        <taxon>Agaricomycotina</taxon>
        <taxon>Agaricomycetes</taxon>
        <taxon>Polyporales</taxon>
        <taxon>Cerrenaceae</taxon>
        <taxon>Cerrena</taxon>
    </lineage>
</organism>
<feature type="compositionally biased region" description="Low complexity" evidence="10">
    <location>
        <begin position="396"/>
        <end position="405"/>
    </location>
</feature>
<evidence type="ECO:0000256" key="3">
    <source>
        <dbReference type="ARBA" id="ARBA00022679"/>
    </source>
</evidence>
<dbReference type="AlphaFoldDB" id="A0AAW0GJ34"/>
<dbReference type="Pfam" id="PF00069">
    <property type="entry name" value="Pkinase"/>
    <property type="match status" value="1"/>
</dbReference>
<evidence type="ECO:0000256" key="10">
    <source>
        <dbReference type="SAM" id="MobiDB-lite"/>
    </source>
</evidence>
<dbReference type="InterPro" id="IPR017441">
    <property type="entry name" value="Protein_kinase_ATP_BS"/>
</dbReference>
<evidence type="ECO:0000313" key="12">
    <source>
        <dbReference type="EMBL" id="KAK7693351.1"/>
    </source>
</evidence>
<dbReference type="InterPro" id="IPR008271">
    <property type="entry name" value="Ser/Thr_kinase_AS"/>
</dbReference>
<evidence type="ECO:0000256" key="8">
    <source>
        <dbReference type="ARBA" id="ARBA00048679"/>
    </source>
</evidence>
<dbReference type="PROSITE" id="PS00107">
    <property type="entry name" value="PROTEIN_KINASE_ATP"/>
    <property type="match status" value="1"/>
</dbReference>
<feature type="compositionally biased region" description="Low complexity" evidence="10">
    <location>
        <begin position="153"/>
        <end position="168"/>
    </location>
</feature>
<keyword evidence="4 9" id="KW-0547">Nucleotide-binding</keyword>
<comment type="caution">
    <text evidence="12">The sequence shown here is derived from an EMBL/GenBank/DDBJ whole genome shotgun (WGS) entry which is preliminary data.</text>
</comment>
<dbReference type="PANTHER" id="PTHR24343">
    <property type="entry name" value="SERINE/THREONINE KINASE"/>
    <property type="match status" value="1"/>
</dbReference>
<keyword evidence="3" id="KW-0808">Transferase</keyword>
<feature type="compositionally biased region" description="Basic and acidic residues" evidence="10">
    <location>
        <begin position="924"/>
        <end position="938"/>
    </location>
</feature>
<comment type="catalytic activity">
    <reaction evidence="8">
        <text>L-seryl-[protein] + ATP = O-phospho-L-seryl-[protein] + ADP + H(+)</text>
        <dbReference type="Rhea" id="RHEA:17989"/>
        <dbReference type="Rhea" id="RHEA-COMP:9863"/>
        <dbReference type="Rhea" id="RHEA-COMP:11604"/>
        <dbReference type="ChEBI" id="CHEBI:15378"/>
        <dbReference type="ChEBI" id="CHEBI:29999"/>
        <dbReference type="ChEBI" id="CHEBI:30616"/>
        <dbReference type="ChEBI" id="CHEBI:83421"/>
        <dbReference type="ChEBI" id="CHEBI:456216"/>
        <dbReference type="EC" id="2.7.11.1"/>
    </reaction>
</comment>
<dbReference type="GO" id="GO:0005524">
    <property type="term" value="F:ATP binding"/>
    <property type="evidence" value="ECO:0007669"/>
    <property type="project" value="UniProtKB-UniRule"/>
</dbReference>
<sequence length="1057" mass="113989">MLSARPMEPVAVTIPASLSGSPSDPRLHSPISPAVLDSSRLQSQPKPSPLGLQPAPEVRVQSPSPSQPEFAAKPAAAQPSPSAAKLPQDQTPAPSTPTRPSRSRSFLSSSFSTIRRSPSPTSSSPTSESNTPDPPQTSSSVRFPFSSRKASIPVPALMTPTTPATASPIPTPVRTSSDPDSCLPPTPGTAKSFKGHNPLHDLKRFLNHHIPHHSSNSDTPSASTAPATGVATPSDPHLLPADQRRGPHFDQSSLLDVVPGVHTAPGTPAPASSPGSASSGQRTPEHQPAPSDAGSSKSHREHRFTSLIRRDKEHKNGSSSEKKKKRKDDEHHHSEPNGHNGSIKDERVIKTPSPGSSSAHTAASSDSPPRTIESKTSEKSAASSTPSKAPPKTPSRRSTSSSHHPIQSLSEATQAHLSKKYGKWGRVLGSGAGGTVRLIKASTKNGGTIYAVKEFRPKRQGETEREYQKKVTAEFCVGSTLKHMNIIETVDIVSDHGHYYEVMEYAPYDLFSVVMSGKMSRPEIYCVFRQICDGVEYLHSLGLAHRDLKLDNCVMTTSNVVKLIDFGTATVFHYPGKKTTLATGIVGSDPYLAPEVLSEESYDPRKTDVWSVAIIFMCMVLRRFPWKIPDPKVDPSFRAFIHAHPDLSQKPEKKPIKGDKEQTKEGNPPTALLSRQQSHNSDTPSTTTATGTIGEPLIPYREPERGDSTGTESSTDGLSITDTSSSDDTSLTVPSIERAADGESIINTTDVAEKLTPQQRFKASYHPGQGVLSRSTATLPALFGEMVNAVESPQDMDPSVRTFARPGNSTESLPVTPIMSYREPIVPRSPLPEADELLTPTLKRKADPVGEVASVIELPPATGTVKAKDFASHEAKLAQISRVQDSVDQAQIANPSPEATPTMAPPQADVKDKSKSEGTVSPNVKKDAPPRRRARADSRASVSTFHSGGAESIFRLLPRETRACVRRMMFIDPTARCTLTDLLKGKGKSGDLLCGCNSHDKDSPRCPDHLDDPEDEDEGDEWLRSIKPCSELAEGQMSQHSHIKVAVDEKAHKRRFF</sequence>
<evidence type="ECO:0000256" key="9">
    <source>
        <dbReference type="PROSITE-ProRule" id="PRU10141"/>
    </source>
</evidence>
<protein>
    <recommendedName>
        <fullName evidence="1">non-specific serine/threonine protein kinase</fullName>
        <ecNumber evidence="1">2.7.11.1</ecNumber>
    </recommendedName>
</protein>
<feature type="domain" description="Protein kinase" evidence="11">
    <location>
        <begin position="422"/>
        <end position="698"/>
    </location>
</feature>
<accession>A0AAW0GJ34</accession>
<dbReference type="FunFam" id="1.10.510.10:FF:000595">
    <property type="entry name" value="Protein kinase, putative (AFU_orthologue AFUA_5G11840)"/>
    <property type="match status" value="1"/>
</dbReference>
<dbReference type="PROSITE" id="PS50011">
    <property type="entry name" value="PROTEIN_KINASE_DOM"/>
    <property type="match status" value="1"/>
</dbReference>
<feature type="region of interest" description="Disordered" evidence="10">
    <location>
        <begin position="14"/>
        <end position="408"/>
    </location>
</feature>
<dbReference type="Proteomes" id="UP001385951">
    <property type="component" value="Unassembled WGS sequence"/>
</dbReference>
<feature type="compositionally biased region" description="Low complexity" evidence="10">
    <location>
        <begin position="352"/>
        <end position="369"/>
    </location>
</feature>
<evidence type="ECO:0000256" key="7">
    <source>
        <dbReference type="ARBA" id="ARBA00047899"/>
    </source>
</evidence>
<dbReference type="GO" id="GO:0004674">
    <property type="term" value="F:protein serine/threonine kinase activity"/>
    <property type="evidence" value="ECO:0007669"/>
    <property type="project" value="UniProtKB-KW"/>
</dbReference>
<evidence type="ECO:0000256" key="1">
    <source>
        <dbReference type="ARBA" id="ARBA00012513"/>
    </source>
</evidence>
<dbReference type="EC" id="2.7.11.1" evidence="1"/>
<evidence type="ECO:0000259" key="11">
    <source>
        <dbReference type="PROSITE" id="PS50011"/>
    </source>
</evidence>
<feature type="compositionally biased region" description="Low complexity" evidence="10">
    <location>
        <begin position="713"/>
        <end position="732"/>
    </location>
</feature>
<feature type="compositionally biased region" description="Low complexity" evidence="10">
    <location>
        <begin position="71"/>
        <end position="131"/>
    </location>
</feature>
<feature type="compositionally biased region" description="Basic and acidic residues" evidence="10">
    <location>
        <begin position="1000"/>
        <end position="1010"/>
    </location>
</feature>
<feature type="region of interest" description="Disordered" evidence="10">
    <location>
        <begin position="893"/>
        <end position="943"/>
    </location>
</feature>
<evidence type="ECO:0000256" key="4">
    <source>
        <dbReference type="ARBA" id="ARBA00022741"/>
    </source>
</evidence>
<comment type="catalytic activity">
    <reaction evidence="7">
        <text>L-threonyl-[protein] + ATP = O-phospho-L-threonyl-[protein] + ADP + H(+)</text>
        <dbReference type="Rhea" id="RHEA:46608"/>
        <dbReference type="Rhea" id="RHEA-COMP:11060"/>
        <dbReference type="Rhea" id="RHEA-COMP:11605"/>
        <dbReference type="ChEBI" id="CHEBI:15378"/>
        <dbReference type="ChEBI" id="CHEBI:30013"/>
        <dbReference type="ChEBI" id="CHEBI:30616"/>
        <dbReference type="ChEBI" id="CHEBI:61977"/>
        <dbReference type="ChEBI" id="CHEBI:456216"/>
        <dbReference type="EC" id="2.7.11.1"/>
    </reaction>
</comment>
<feature type="compositionally biased region" description="Low complexity" evidence="10">
    <location>
        <begin position="263"/>
        <end position="280"/>
    </location>
</feature>
<dbReference type="GO" id="GO:0005829">
    <property type="term" value="C:cytosol"/>
    <property type="evidence" value="ECO:0007669"/>
    <property type="project" value="TreeGrafter"/>
</dbReference>
<keyword evidence="13" id="KW-1185">Reference proteome</keyword>
<evidence type="ECO:0000256" key="5">
    <source>
        <dbReference type="ARBA" id="ARBA00022777"/>
    </source>
</evidence>
<feature type="region of interest" description="Disordered" evidence="10">
    <location>
        <begin position="1000"/>
        <end position="1021"/>
    </location>
</feature>
<dbReference type="SUPFAM" id="SSF56112">
    <property type="entry name" value="Protein kinase-like (PK-like)"/>
    <property type="match status" value="1"/>
</dbReference>
<keyword evidence="2" id="KW-0723">Serine/threonine-protein kinase</keyword>
<gene>
    <name evidence="12" type="ORF">QCA50_002919</name>
</gene>
<feature type="compositionally biased region" description="Basic and acidic residues" evidence="10">
    <location>
        <begin position="644"/>
        <end position="664"/>
    </location>
</feature>
<feature type="compositionally biased region" description="Low complexity" evidence="10">
    <location>
        <begin position="683"/>
        <end position="692"/>
    </location>
</feature>
<feature type="compositionally biased region" description="Polar residues" evidence="10">
    <location>
        <begin position="673"/>
        <end position="682"/>
    </location>
</feature>
<keyword evidence="6 9" id="KW-0067">ATP-binding</keyword>
<evidence type="ECO:0000313" key="13">
    <source>
        <dbReference type="Proteomes" id="UP001385951"/>
    </source>
</evidence>
<dbReference type="EMBL" id="JASBNA010000003">
    <property type="protein sequence ID" value="KAK7693351.1"/>
    <property type="molecule type" value="Genomic_DNA"/>
</dbReference>
<dbReference type="Gene3D" id="1.10.510.10">
    <property type="entry name" value="Transferase(Phosphotransferase) domain 1"/>
    <property type="match status" value="1"/>
</dbReference>
<proteinExistence type="predicted"/>
<name>A0AAW0GJ34_9APHY</name>
<dbReference type="InterPro" id="IPR011009">
    <property type="entry name" value="Kinase-like_dom_sf"/>
</dbReference>
<dbReference type="PROSITE" id="PS00108">
    <property type="entry name" value="PROTEIN_KINASE_ST"/>
    <property type="match status" value="1"/>
</dbReference>
<feature type="compositionally biased region" description="Basic and acidic residues" evidence="10">
    <location>
        <begin position="327"/>
        <end position="349"/>
    </location>
</feature>
<feature type="binding site" evidence="9">
    <location>
        <position position="453"/>
    </location>
    <ligand>
        <name>ATP</name>
        <dbReference type="ChEBI" id="CHEBI:30616"/>
    </ligand>
</feature>
<feature type="region of interest" description="Disordered" evidence="10">
    <location>
        <begin position="644"/>
        <end position="752"/>
    </location>
</feature>
<dbReference type="SMART" id="SM00220">
    <property type="entry name" value="S_TKc"/>
    <property type="match status" value="1"/>
</dbReference>